<protein>
    <submittedName>
        <fullName evidence="1">Uncharacterized protein</fullName>
    </submittedName>
</protein>
<organism evidence="1 2">
    <name type="scientific">Nocardioides perillae</name>
    <dbReference type="NCBI Taxonomy" id="1119534"/>
    <lineage>
        <taxon>Bacteria</taxon>
        <taxon>Bacillati</taxon>
        <taxon>Actinomycetota</taxon>
        <taxon>Actinomycetes</taxon>
        <taxon>Propionibacteriales</taxon>
        <taxon>Nocardioidaceae</taxon>
        <taxon>Nocardioides</taxon>
    </lineage>
</organism>
<dbReference type="Proteomes" id="UP000544110">
    <property type="component" value="Unassembled WGS sequence"/>
</dbReference>
<gene>
    <name evidence="1" type="ORF">BJ989_000429</name>
</gene>
<accession>A0A7Y9RUB9</accession>
<dbReference type="RefSeq" id="WP_179516813.1">
    <property type="nucleotide sequence ID" value="NZ_JACCAC010000001.1"/>
</dbReference>
<dbReference type="AlphaFoldDB" id="A0A7Y9RUB9"/>
<reference evidence="1 2" key="1">
    <citation type="submission" date="2020-07" db="EMBL/GenBank/DDBJ databases">
        <title>Sequencing the genomes of 1000 actinobacteria strains.</title>
        <authorList>
            <person name="Klenk H.-P."/>
        </authorList>
    </citation>
    <scope>NUCLEOTIDE SEQUENCE [LARGE SCALE GENOMIC DNA]</scope>
    <source>
        <strain evidence="1 2">DSM 24552</strain>
    </source>
</reference>
<comment type="caution">
    <text evidence="1">The sequence shown here is derived from an EMBL/GenBank/DDBJ whole genome shotgun (WGS) entry which is preliminary data.</text>
</comment>
<name>A0A7Y9RUB9_9ACTN</name>
<evidence type="ECO:0000313" key="1">
    <source>
        <dbReference type="EMBL" id="NYG54125.1"/>
    </source>
</evidence>
<sequence length="121" mass="12861">MATLETASGSLTLRLTRAEKVGGLLRDLEVPLSAVTDVRVEADAVAAVAGLRAPGLAVPGRRLGTWRRQRGHRCVVSVRRGVPAVRVALAGQRVDELLVSLPDAAEVAMRLRAALDAHRRA</sequence>
<dbReference type="EMBL" id="JACCAC010000001">
    <property type="protein sequence ID" value="NYG54125.1"/>
    <property type="molecule type" value="Genomic_DNA"/>
</dbReference>
<evidence type="ECO:0000313" key="2">
    <source>
        <dbReference type="Proteomes" id="UP000544110"/>
    </source>
</evidence>
<proteinExistence type="predicted"/>
<keyword evidence="2" id="KW-1185">Reference proteome</keyword>